<evidence type="ECO:0000256" key="6">
    <source>
        <dbReference type="ARBA" id="ARBA00022729"/>
    </source>
</evidence>
<keyword evidence="3 14" id="KW-0245">EGF-like domain</keyword>
<feature type="disulfide bond" evidence="15">
    <location>
        <begin position="55"/>
        <end position="70"/>
    </location>
</feature>
<dbReference type="FunFam" id="4.10.400.10:FF:000211">
    <property type="entry name" value="Lipophorin receptor 2, isoform I"/>
    <property type="match status" value="1"/>
</dbReference>
<keyword evidence="2" id="KW-1003">Cell membrane</keyword>
<dbReference type="PANTHER" id="PTHR22722">
    <property type="entry name" value="LOW-DENSITY LIPOPROTEIN RECEPTOR-RELATED PROTEIN 2-RELATED"/>
    <property type="match status" value="1"/>
</dbReference>
<feature type="disulfide bond" evidence="15">
    <location>
        <begin position="249"/>
        <end position="267"/>
    </location>
</feature>
<feature type="domain" description="EGF-like" evidence="19">
    <location>
        <begin position="279"/>
        <end position="318"/>
    </location>
</feature>
<evidence type="ECO:0000256" key="4">
    <source>
        <dbReference type="ARBA" id="ARBA00022583"/>
    </source>
</evidence>
<dbReference type="Gene3D" id="2.120.10.30">
    <property type="entry name" value="TolB, C-terminal domain"/>
    <property type="match status" value="1"/>
</dbReference>
<dbReference type="PROSITE" id="PS00010">
    <property type="entry name" value="ASX_HYDROXYL"/>
    <property type="match status" value="2"/>
</dbReference>
<feature type="disulfide bond" evidence="15">
    <location>
        <begin position="218"/>
        <end position="233"/>
    </location>
</feature>
<dbReference type="GO" id="GO:0016324">
    <property type="term" value="C:apical plasma membrane"/>
    <property type="evidence" value="ECO:0007669"/>
    <property type="project" value="TreeGrafter"/>
</dbReference>
<feature type="disulfide bond" evidence="15">
    <location>
        <begin position="199"/>
        <end position="211"/>
    </location>
</feature>
<evidence type="ECO:0000256" key="18">
    <source>
        <dbReference type="SAM" id="Phobius"/>
    </source>
</evidence>
<evidence type="ECO:0000256" key="10">
    <source>
        <dbReference type="ARBA" id="ARBA00023136"/>
    </source>
</evidence>
<feature type="region of interest" description="Disordered" evidence="17">
    <location>
        <begin position="875"/>
        <end position="899"/>
    </location>
</feature>
<evidence type="ECO:0000256" key="1">
    <source>
        <dbReference type="ARBA" id="ARBA00004251"/>
    </source>
</evidence>
<comment type="subcellular location">
    <subcellularLocation>
        <location evidence="1">Cell membrane</location>
        <topology evidence="1">Single-pass type I membrane protein</topology>
    </subcellularLocation>
</comment>
<gene>
    <name evidence="20" type="ORF">FF38_14201</name>
</gene>
<keyword evidence="10 18" id="KW-0472">Membrane</keyword>
<dbReference type="GO" id="GO:0043235">
    <property type="term" value="C:receptor complex"/>
    <property type="evidence" value="ECO:0007669"/>
    <property type="project" value="TreeGrafter"/>
</dbReference>
<dbReference type="SMART" id="SM00135">
    <property type="entry name" value="LY"/>
    <property type="match status" value="5"/>
</dbReference>
<feature type="repeat" description="LDL-receptor class B" evidence="16">
    <location>
        <begin position="537"/>
        <end position="581"/>
    </location>
</feature>
<dbReference type="SUPFAM" id="SSF57196">
    <property type="entry name" value="EGF/Laminin"/>
    <property type="match status" value="1"/>
</dbReference>
<organism evidence="20 21">
    <name type="scientific">Lucilia cuprina</name>
    <name type="common">Green bottle fly</name>
    <name type="synonym">Australian sheep blowfly</name>
    <dbReference type="NCBI Taxonomy" id="7375"/>
    <lineage>
        <taxon>Eukaryota</taxon>
        <taxon>Metazoa</taxon>
        <taxon>Ecdysozoa</taxon>
        <taxon>Arthropoda</taxon>
        <taxon>Hexapoda</taxon>
        <taxon>Insecta</taxon>
        <taxon>Pterygota</taxon>
        <taxon>Neoptera</taxon>
        <taxon>Endopterygota</taxon>
        <taxon>Diptera</taxon>
        <taxon>Brachycera</taxon>
        <taxon>Muscomorpha</taxon>
        <taxon>Oestroidea</taxon>
        <taxon>Calliphoridae</taxon>
        <taxon>Luciliinae</taxon>
        <taxon>Lucilia</taxon>
    </lineage>
</organism>
<feature type="non-terminal residue" evidence="20">
    <location>
        <position position="1"/>
    </location>
</feature>
<keyword evidence="7" id="KW-0677">Repeat</keyword>
<evidence type="ECO:0000256" key="17">
    <source>
        <dbReference type="SAM" id="MobiDB-lite"/>
    </source>
</evidence>
<feature type="disulfide bond" evidence="15">
    <location>
        <begin position="206"/>
        <end position="224"/>
    </location>
</feature>
<feature type="repeat" description="LDL-receptor class B" evidence="16">
    <location>
        <begin position="450"/>
        <end position="492"/>
    </location>
</feature>
<dbReference type="InterPro" id="IPR018097">
    <property type="entry name" value="EGF_Ca-bd_CS"/>
</dbReference>
<dbReference type="InterPro" id="IPR049883">
    <property type="entry name" value="NOTCH1_EGF-like"/>
</dbReference>
<dbReference type="PROSITE" id="PS01209">
    <property type="entry name" value="LDLRA_1"/>
    <property type="match status" value="3"/>
</dbReference>
<feature type="compositionally biased region" description="Low complexity" evidence="17">
    <location>
        <begin position="702"/>
        <end position="721"/>
    </location>
</feature>
<dbReference type="InterPro" id="IPR009030">
    <property type="entry name" value="Growth_fac_rcpt_cys_sf"/>
</dbReference>
<dbReference type="SMART" id="SM00181">
    <property type="entry name" value="EGF"/>
    <property type="match status" value="5"/>
</dbReference>
<feature type="disulfide bond" evidence="15">
    <location>
        <begin position="93"/>
        <end position="108"/>
    </location>
</feature>
<dbReference type="InterPro" id="IPR000033">
    <property type="entry name" value="LDLR_classB_rpt"/>
</dbReference>
<evidence type="ECO:0000256" key="3">
    <source>
        <dbReference type="ARBA" id="ARBA00022536"/>
    </source>
</evidence>
<evidence type="ECO:0000256" key="13">
    <source>
        <dbReference type="ARBA" id="ARBA00023180"/>
    </source>
</evidence>
<keyword evidence="13" id="KW-0325">Glycoprotein</keyword>
<evidence type="ECO:0000259" key="19">
    <source>
        <dbReference type="PROSITE" id="PS50026"/>
    </source>
</evidence>
<evidence type="ECO:0000256" key="5">
    <source>
        <dbReference type="ARBA" id="ARBA00022692"/>
    </source>
</evidence>
<dbReference type="SMART" id="SM00192">
    <property type="entry name" value="LDLa"/>
    <property type="match status" value="6"/>
</dbReference>
<feature type="disulfide bond" evidence="15">
    <location>
        <begin position="132"/>
        <end position="147"/>
    </location>
</feature>
<keyword evidence="12" id="KW-0675">Receptor</keyword>
<dbReference type="CDD" id="cd00112">
    <property type="entry name" value="LDLa"/>
    <property type="match status" value="5"/>
</dbReference>
<dbReference type="InterPro" id="IPR036055">
    <property type="entry name" value="LDL_receptor-like_sf"/>
</dbReference>
<dbReference type="PROSITE" id="PS51120">
    <property type="entry name" value="LDLRB"/>
    <property type="match status" value="4"/>
</dbReference>
<evidence type="ECO:0000313" key="21">
    <source>
        <dbReference type="Proteomes" id="UP000037069"/>
    </source>
</evidence>
<dbReference type="PROSITE" id="PS01187">
    <property type="entry name" value="EGF_CA"/>
    <property type="match status" value="1"/>
</dbReference>
<feature type="region of interest" description="Disordered" evidence="17">
    <location>
        <begin position="1194"/>
        <end position="1213"/>
    </location>
</feature>
<dbReference type="GO" id="GO:0042562">
    <property type="term" value="F:hormone binding"/>
    <property type="evidence" value="ECO:0007669"/>
    <property type="project" value="TreeGrafter"/>
</dbReference>
<dbReference type="InterPro" id="IPR023415">
    <property type="entry name" value="LDLR_class-A_CS"/>
</dbReference>
<dbReference type="Proteomes" id="UP000037069">
    <property type="component" value="Unassembled WGS sequence"/>
</dbReference>
<dbReference type="FunFam" id="2.10.25.10:FF:000009">
    <property type="entry name" value="Low-density lipoprotein receptor isoform 1"/>
    <property type="match status" value="1"/>
</dbReference>
<evidence type="ECO:0000256" key="12">
    <source>
        <dbReference type="ARBA" id="ARBA00023170"/>
    </source>
</evidence>
<protein>
    <recommendedName>
        <fullName evidence="19">EGF-like domain-containing protein</fullName>
    </recommendedName>
</protein>
<dbReference type="InterPro" id="IPR051221">
    <property type="entry name" value="LDLR-related"/>
</dbReference>
<proteinExistence type="predicted"/>
<feature type="region of interest" description="Disordered" evidence="17">
    <location>
        <begin position="702"/>
        <end position="724"/>
    </location>
</feature>
<dbReference type="FunFam" id="4.10.400.10:FF:000113">
    <property type="entry name" value="Low-density lipoprotein receptor-related protein 8"/>
    <property type="match status" value="1"/>
</dbReference>
<dbReference type="GO" id="GO:0005509">
    <property type="term" value="F:calcium ion binding"/>
    <property type="evidence" value="ECO:0007669"/>
    <property type="project" value="InterPro"/>
</dbReference>
<dbReference type="InterPro" id="IPR002172">
    <property type="entry name" value="LDrepeatLR_classA_rpt"/>
</dbReference>
<dbReference type="FunFam" id="2.10.25.10:FF:000052">
    <property type="entry name" value="low-density lipoprotein receptor isoform X1"/>
    <property type="match status" value="1"/>
</dbReference>
<keyword evidence="5 18" id="KW-0812">Transmembrane</keyword>
<dbReference type="SUPFAM" id="SSF63825">
    <property type="entry name" value="YWTD domain"/>
    <property type="match status" value="1"/>
</dbReference>
<feature type="disulfide bond" evidence="15">
    <location>
        <begin position="74"/>
        <end position="86"/>
    </location>
</feature>
<dbReference type="PRINTS" id="PR00261">
    <property type="entry name" value="LDLRECEPTOR"/>
</dbReference>
<dbReference type="STRING" id="7375.A0A0L0BPZ3"/>
<dbReference type="Gene3D" id="4.10.400.10">
    <property type="entry name" value="Low-density Lipoprotein Receptor"/>
    <property type="match status" value="6"/>
</dbReference>
<dbReference type="Pfam" id="PF07645">
    <property type="entry name" value="EGF_CA"/>
    <property type="match status" value="1"/>
</dbReference>
<dbReference type="Pfam" id="PF14670">
    <property type="entry name" value="FXa_inhibition"/>
    <property type="match status" value="2"/>
</dbReference>
<evidence type="ECO:0000256" key="9">
    <source>
        <dbReference type="ARBA" id="ARBA00022989"/>
    </source>
</evidence>
<keyword evidence="9 18" id="KW-1133">Transmembrane helix</keyword>
<evidence type="ECO:0000313" key="20">
    <source>
        <dbReference type="EMBL" id="KNC22043.1"/>
    </source>
</evidence>
<dbReference type="PROSITE" id="PS50026">
    <property type="entry name" value="EGF_3"/>
    <property type="match status" value="1"/>
</dbReference>
<dbReference type="Pfam" id="PF00058">
    <property type="entry name" value="Ldl_recept_b"/>
    <property type="match status" value="2"/>
</dbReference>
<feature type="compositionally biased region" description="Acidic residues" evidence="17">
    <location>
        <begin position="798"/>
        <end position="809"/>
    </location>
</feature>
<dbReference type="InterPro" id="IPR000152">
    <property type="entry name" value="EGF-type_Asp/Asn_hydroxyl_site"/>
</dbReference>
<feature type="disulfide bond" evidence="15">
    <location>
        <begin position="81"/>
        <end position="99"/>
    </location>
</feature>
<dbReference type="FunFam" id="4.10.400.10:FF:000034">
    <property type="entry name" value="Low-density lipoprotein receptor-related protein 2"/>
    <property type="match status" value="1"/>
</dbReference>
<dbReference type="Gene3D" id="2.10.25.10">
    <property type="entry name" value="Laminin"/>
    <property type="match status" value="3"/>
</dbReference>
<name>A0A0L0BPZ3_LUCCU</name>
<dbReference type="Pfam" id="PF00057">
    <property type="entry name" value="Ldl_recept_a"/>
    <property type="match status" value="5"/>
</dbReference>
<dbReference type="InterPro" id="IPR011042">
    <property type="entry name" value="6-blade_b-propeller_TolB-like"/>
</dbReference>
<evidence type="ECO:0000256" key="8">
    <source>
        <dbReference type="ARBA" id="ARBA00022837"/>
    </source>
</evidence>
<dbReference type="GO" id="GO:0006898">
    <property type="term" value="P:receptor-mediated endocytosis"/>
    <property type="evidence" value="ECO:0007669"/>
    <property type="project" value="TreeGrafter"/>
</dbReference>
<evidence type="ECO:0000256" key="7">
    <source>
        <dbReference type="ARBA" id="ARBA00022737"/>
    </source>
</evidence>
<keyword evidence="21" id="KW-1185">Reference proteome</keyword>
<keyword evidence="6" id="KW-0732">Signal</keyword>
<comment type="caution">
    <text evidence="20">The sequence shown here is derived from an EMBL/GenBank/DDBJ whole genome shotgun (WGS) entry which is preliminary data.</text>
</comment>
<feature type="disulfide bond" evidence="15">
    <location>
        <begin position="120"/>
        <end position="138"/>
    </location>
</feature>
<dbReference type="OrthoDB" id="664115at2759"/>
<sequence>LHKHLRFFAQCTFYLQNSKFPLIFFSFIAESKTCTPDEFTCKSGEGECIPLAWMCDQSKDCSDGSDEASCNETCRSDEFTCGNGRCIQKRWMCDHDDDCGDGSDEKNCAKVPCDAHEFTCTNGACIHKKWKCDGDPDCYDGSDELNCRNVTETHTPCLAHEYQCKDRITCLHPSWLCDGECDCPGCDDEVDQNCKNNTCRPDQFQCADRSCIAGHLICNGEFDCTDKSDELNCGIRKETVCNNTTQFDCGGGQCISLAKVCDKHKDCPDGEDEPANRCDINECSTNNGGCMHKCIDQPIGFKCECETGYKLINNKSCVDIDECAENPGACSQICINEIGGYKCECMDGYMRDPRNHTRCKATEGHASLLLARRHDIRKIALDHMEMTSIVNNTKSATALDFVFRTGMIFWSDVTTQSIYKAPIDEGNDKTIVLKEHTVTSDGLAVDWIYNHIYFTDTHRCTIELTNFDGNMGKVLIEDELDIPRSIALDPIEGWMYWSDWGASPRIERAGMDGSHRTTIINYDVKWPNGITLDLVRKRIYWVDGKLNIISSANYDGSQRRQILYSTEYLRHPFSITTFEDYIYWTDWDKQTVFKANKFNGEGVEPITAVHMLQHPMVIHVYHPYRQPDGVNHCQAVNGHCSHLCLPAPRINEHSPRISCACPTGLKLMDDRLMCVEDPLQKKHLGGLTPATTKPKMYFNLTSSKSSSSTSFSSSSSSSTSSKADLQLPLSVNNLPQQEQQQNLKAGSTGHYVEQMVQAHHSKDKKDVINNSSPLKGRNVLKTPELQHNKTPSLTRDGSDDDDDNDEEQQQQEQSITASFYDSYAAKYLYAVCLELQFHNNDDQRAAETNYKHNTDDSGAGDETEDYERKVKQRMKRNILPKEQEGKRRRDNKTKQKPIMEMKTMNANDKNYENNNEINNELPVIKDKNKNNSNSTDTYNEALESNDFDTITINDKLSILIKSINYTETDNDKITKYEIINNTIDSSFTNKTTTESVFIDEQSFKTIEENYKEIIETLVSTEIPNSYSQQQDNEFVIKQDYDTNIYLDETFYDSDYYVEGGAMDRPQETETEIIIQLINSSPKPITTTPGNLLESTTNISPSLTAFNDDSLQSFKTLLSLYSSTNVSLSTLLSSSSSSTSAGQHTFYTNYDVPVGYLRWLCKRLTKTSTNGPPSQGSSDDKKKTVNEIELNTFTVNKHPTGNGTHNNDGSPITTTTQPDSGYIALIVIGSLLGTSLVLGVLLYSGYRYCSRRSINSMNFENPVYRKTTEDHFSLEKNLPVRMYPSTVDEESKEPLKEVGTECV</sequence>
<dbReference type="EMBL" id="JRES01001565">
    <property type="protein sequence ID" value="KNC22043.1"/>
    <property type="molecule type" value="Genomic_DNA"/>
</dbReference>
<feature type="repeat" description="LDL-receptor class B" evidence="16">
    <location>
        <begin position="493"/>
        <end position="536"/>
    </location>
</feature>
<dbReference type="PROSITE" id="PS01186">
    <property type="entry name" value="EGF_2"/>
    <property type="match status" value="1"/>
</dbReference>
<dbReference type="PROSITE" id="PS50068">
    <property type="entry name" value="LDLRA_2"/>
    <property type="match status" value="6"/>
</dbReference>
<evidence type="ECO:0000256" key="14">
    <source>
        <dbReference type="PROSITE-ProRule" id="PRU00076"/>
    </source>
</evidence>
<dbReference type="SUPFAM" id="SSF57424">
    <property type="entry name" value="LDL receptor-like module"/>
    <property type="match status" value="4"/>
</dbReference>
<dbReference type="SUPFAM" id="SSF57184">
    <property type="entry name" value="Growth factor receptor domain"/>
    <property type="match status" value="1"/>
</dbReference>
<dbReference type="FunFam" id="2.120.10.30:FF:000008">
    <property type="entry name" value="Low-density lipoprotein receptor-related protein 4"/>
    <property type="match status" value="1"/>
</dbReference>
<reference evidence="20 21" key="1">
    <citation type="journal article" date="2015" name="Nat. Commun.">
        <title>Lucilia cuprina genome unlocks parasitic fly biology to underpin future interventions.</title>
        <authorList>
            <person name="Anstead C.A."/>
            <person name="Korhonen P.K."/>
            <person name="Young N.D."/>
            <person name="Hall R.S."/>
            <person name="Jex A.R."/>
            <person name="Murali S.C."/>
            <person name="Hughes D.S."/>
            <person name="Lee S.F."/>
            <person name="Perry T."/>
            <person name="Stroehlein A.J."/>
            <person name="Ansell B.R."/>
            <person name="Breugelmans B."/>
            <person name="Hofmann A."/>
            <person name="Qu J."/>
            <person name="Dugan S."/>
            <person name="Lee S.L."/>
            <person name="Chao H."/>
            <person name="Dinh H."/>
            <person name="Han Y."/>
            <person name="Doddapaneni H.V."/>
            <person name="Worley K.C."/>
            <person name="Muzny D.M."/>
            <person name="Ioannidis P."/>
            <person name="Waterhouse R.M."/>
            <person name="Zdobnov E.M."/>
            <person name="James P.J."/>
            <person name="Bagnall N.H."/>
            <person name="Kotze A.C."/>
            <person name="Gibbs R.A."/>
            <person name="Richards S."/>
            <person name="Batterham P."/>
            <person name="Gasser R.B."/>
        </authorList>
    </citation>
    <scope>NUCLEOTIDE SEQUENCE [LARGE SCALE GENOMIC DNA]</scope>
    <source>
        <strain evidence="20 21">LS</strain>
        <tissue evidence="20">Full body</tissue>
    </source>
</reference>
<evidence type="ECO:0000256" key="2">
    <source>
        <dbReference type="ARBA" id="ARBA00022475"/>
    </source>
</evidence>
<feature type="transmembrane region" description="Helical" evidence="18">
    <location>
        <begin position="1221"/>
        <end position="1242"/>
    </location>
</feature>
<comment type="caution">
    <text evidence="14">Lacks conserved residue(s) required for the propagation of feature annotation.</text>
</comment>
<feature type="disulfide bond" evidence="15">
    <location>
        <begin position="113"/>
        <end position="125"/>
    </location>
</feature>
<dbReference type="InterPro" id="IPR001881">
    <property type="entry name" value="EGF-like_Ca-bd_dom"/>
</dbReference>
<dbReference type="CDD" id="cd00054">
    <property type="entry name" value="EGF_CA"/>
    <property type="match status" value="2"/>
</dbReference>
<accession>A0A0L0BPZ3</accession>
<keyword evidence="4" id="KW-0254">Endocytosis</keyword>
<evidence type="ECO:0000256" key="16">
    <source>
        <dbReference type="PROSITE-ProRule" id="PRU00461"/>
    </source>
</evidence>
<dbReference type="InterPro" id="IPR000742">
    <property type="entry name" value="EGF"/>
</dbReference>
<dbReference type="SMART" id="SM00179">
    <property type="entry name" value="EGF_CA"/>
    <property type="match status" value="2"/>
</dbReference>
<feature type="repeat" description="LDL-receptor class B" evidence="16">
    <location>
        <begin position="406"/>
        <end position="449"/>
    </location>
</feature>
<keyword evidence="11 15" id="KW-1015">Disulfide bond</keyword>
<feature type="region of interest" description="Disordered" evidence="17">
    <location>
        <begin position="757"/>
        <end position="817"/>
    </location>
</feature>
<keyword evidence="8" id="KW-0106">Calcium</keyword>
<evidence type="ECO:0000256" key="11">
    <source>
        <dbReference type="ARBA" id="ARBA00023157"/>
    </source>
</evidence>
<evidence type="ECO:0000256" key="15">
    <source>
        <dbReference type="PROSITE-ProRule" id="PRU00124"/>
    </source>
</evidence>
<dbReference type="PANTHER" id="PTHR22722:SF14">
    <property type="entry name" value="MEGALIN, ISOFORM A"/>
    <property type="match status" value="1"/>
</dbReference>